<dbReference type="InterPro" id="IPR005108">
    <property type="entry name" value="HELP"/>
</dbReference>
<dbReference type="SUPFAM" id="SSF50978">
    <property type="entry name" value="WD40 repeat-like"/>
    <property type="match status" value="2"/>
</dbReference>
<accession>A0AAV2JPI1</accession>
<feature type="repeat" description="WD" evidence="3">
    <location>
        <begin position="305"/>
        <end position="336"/>
    </location>
</feature>
<sequence>MEESKCLEPENAASSVLENTSRSTMGLDAKNTVCIWDWRKGRILATATGHSDRIFDICWDPFQQNRMVSCGVKHIKFWSLCGNALTPKRGIFGKTGDLQTILCVAAAKDDTTYSGALNGDIYVWKGLNLTRTVQAAHGAGIFSMFCCEEGFATGGRDGCIRLWDVDFKAITKIDLREAEQGYKGLSIRSVCWRADRILAGTQDSEIFEVMVRDRDKPLLLMQGHSEGELWALDVHPKKPLCVTGSDDRSVRLWSLVDHALIARCNMEEAVRSVAFSVDGAQLALGMKDGSFTVLRVRDMTEVVHIKDRKEVIHEMKFSPDGAYLAVGSNDGLVDVYAVAQRYKKVGECSKSSSFITHMDWSVDGKVLQTNDGAGQRLFYRMPLGKPALSREEVKGQRWASWSGVLGSEVSGIWPKYSDTTEVNAVDANHSAAVLVSGDDLGLVKLYRFPCHRKGAKFKKYNGHSAHVTNVHWSHDLQWVLTTGGADHALFQWRFLPESVMNGGEDINLQDNHGDSNSEESDSDMSDVPELDSDIEQETQINYDRQVYKEDLPQLKQQSRDKKQQVGSLKRQRGPEQSLQLKFVHGYRGYDCRNNLLYTQSAEVLYHVAAVGVVYNRQLHTQRFYLGHDDDILSLSIHPLKDYAATGQVGRDPAIHVWDVQTLKCLSLLKGHHQRGVCALDFSAEGKSLVSVGLDDGHSVVIWDWKRGEKLATARGHRDKILVVKCNPLLMDQLVTVGIKHIRFWQHTELLTALSQVQLLTVLYQVQLLTALSQAQLLTALSQAQLLTVLSQAQLLTVLSQVQLLTALSQVQLLTALSQAQLLTVLSQVQLLTALSQAQLLTVLSQVQLLTVLSQVQLLTALSQAQLLTDLSQVQLLTALSQAQLLTVLSQVQLLTVLSQVQLLTALAQVQLLTALSQVQLLTGLYQVQLLTALSQVQLLTALSQVQLLTALSQVQLLITLYQVQLLTALSQVQLLTALSQVQLLITLYQVQLLTALSQVQLLTALYQVQLLTALSQAQLLTALSQVQLLTALSQVQLLITLYQVQLLTALSQVQLLTALYQVQLLTVLSQVQLLTALSQVQLLTALSQAQLLTGLYQVQLLTALSQVQLLTALSQAQLLTGLYQVQLLTVLSQVQLLTALSQVQLLTALSQVQLLTALYQVQLLTTLSQVQLLTALYQVQLLTVLSQAQLLTVLSQVQLLTALSQVQLLTALYN</sequence>
<evidence type="ECO:0000256" key="2">
    <source>
        <dbReference type="ARBA" id="ARBA00022737"/>
    </source>
</evidence>
<dbReference type="Pfam" id="PF23409">
    <property type="entry name" value="Beta-prop_EML"/>
    <property type="match status" value="2"/>
</dbReference>
<evidence type="ECO:0000313" key="8">
    <source>
        <dbReference type="Proteomes" id="UP001497482"/>
    </source>
</evidence>
<dbReference type="InterPro" id="IPR055439">
    <property type="entry name" value="Beta-prop_EML_1st"/>
</dbReference>
<dbReference type="FunFam" id="2.130.10.10:FF:000320">
    <property type="entry name" value="echinoderm microtubule-associated protein-like 6"/>
    <property type="match status" value="1"/>
</dbReference>
<dbReference type="GO" id="GO:0005874">
    <property type="term" value="C:microtubule"/>
    <property type="evidence" value="ECO:0007669"/>
    <property type="project" value="UniProtKB-KW"/>
</dbReference>
<evidence type="ECO:0000313" key="7">
    <source>
        <dbReference type="EMBL" id="CAL1578628.1"/>
    </source>
</evidence>
<keyword evidence="2" id="KW-0677">Repeat</keyword>
<gene>
    <name evidence="7" type="ORF">KC01_LOCUS9754</name>
</gene>
<dbReference type="PANTHER" id="PTHR13720">
    <property type="entry name" value="WD-40 REPEAT PROTEIN"/>
    <property type="match status" value="1"/>
</dbReference>
<evidence type="ECO:0000256" key="4">
    <source>
        <dbReference type="SAM" id="MobiDB-lite"/>
    </source>
</evidence>
<organism evidence="7 8">
    <name type="scientific">Knipowitschia caucasica</name>
    <name type="common">Caucasian dwarf goby</name>
    <name type="synonym">Pomatoschistus caucasicus</name>
    <dbReference type="NCBI Taxonomy" id="637954"/>
    <lineage>
        <taxon>Eukaryota</taxon>
        <taxon>Metazoa</taxon>
        <taxon>Chordata</taxon>
        <taxon>Craniata</taxon>
        <taxon>Vertebrata</taxon>
        <taxon>Euteleostomi</taxon>
        <taxon>Actinopterygii</taxon>
        <taxon>Neopterygii</taxon>
        <taxon>Teleostei</taxon>
        <taxon>Neoteleostei</taxon>
        <taxon>Acanthomorphata</taxon>
        <taxon>Gobiaria</taxon>
        <taxon>Gobiiformes</taxon>
        <taxon>Gobioidei</taxon>
        <taxon>Gobiidae</taxon>
        <taxon>Gobiinae</taxon>
        <taxon>Knipowitschia</taxon>
    </lineage>
</organism>
<feature type="repeat" description="WD" evidence="3">
    <location>
        <begin position="460"/>
        <end position="492"/>
    </location>
</feature>
<dbReference type="PANTHER" id="PTHR13720:SF33">
    <property type="entry name" value="HELP DOMAIN-CONTAINING PROTEIN"/>
    <property type="match status" value="1"/>
</dbReference>
<dbReference type="SMART" id="SM00320">
    <property type="entry name" value="WD40"/>
    <property type="match status" value="11"/>
</dbReference>
<dbReference type="InterPro" id="IPR050630">
    <property type="entry name" value="WD_repeat_EMAP"/>
</dbReference>
<protein>
    <recommendedName>
        <fullName evidence="9">Echinoderm microtubule-associated protein-like 6</fullName>
    </recommendedName>
</protein>
<feature type="domain" description="EML-like second beta-propeller" evidence="6">
    <location>
        <begin position="229"/>
        <end position="493"/>
    </location>
</feature>
<feature type="domain" description="EML-like first beta-propeller" evidence="5">
    <location>
        <begin position="26"/>
        <end position="208"/>
    </location>
</feature>
<feature type="domain" description="EML-like first beta-propeller" evidence="5">
    <location>
        <begin position="620"/>
        <end position="748"/>
    </location>
</feature>
<dbReference type="Pfam" id="PF23414">
    <property type="entry name" value="Beta-prop_EML_2"/>
    <property type="match status" value="1"/>
</dbReference>
<dbReference type="Gene3D" id="2.130.10.10">
    <property type="entry name" value="YVTN repeat-like/Quinoprotein amine dehydrogenase"/>
    <property type="match status" value="3"/>
</dbReference>
<name>A0AAV2JPI1_KNICA</name>
<feature type="repeat" description="WD" evidence="3">
    <location>
        <begin position="151"/>
        <end position="166"/>
    </location>
</feature>
<dbReference type="InterPro" id="IPR001680">
    <property type="entry name" value="WD40_rpt"/>
</dbReference>
<dbReference type="EMBL" id="OZ035835">
    <property type="protein sequence ID" value="CAL1578628.1"/>
    <property type="molecule type" value="Genomic_DNA"/>
</dbReference>
<evidence type="ECO:0000256" key="3">
    <source>
        <dbReference type="PROSITE-ProRule" id="PRU00221"/>
    </source>
</evidence>
<dbReference type="InterPro" id="IPR055442">
    <property type="entry name" value="Beta-prop_EML-like_2nd"/>
</dbReference>
<evidence type="ECO:0000259" key="6">
    <source>
        <dbReference type="Pfam" id="PF23414"/>
    </source>
</evidence>
<reference evidence="7 8" key="1">
    <citation type="submission" date="2024-04" db="EMBL/GenBank/DDBJ databases">
        <authorList>
            <person name="Waldvogel A.-M."/>
            <person name="Schoenle A."/>
        </authorList>
    </citation>
    <scope>NUCLEOTIDE SEQUENCE [LARGE SCALE GENOMIC DNA]</scope>
</reference>
<dbReference type="GO" id="GO:0008017">
    <property type="term" value="F:microtubule binding"/>
    <property type="evidence" value="ECO:0007669"/>
    <property type="project" value="TreeGrafter"/>
</dbReference>
<feature type="compositionally biased region" description="Acidic residues" evidence="4">
    <location>
        <begin position="516"/>
        <end position="529"/>
    </location>
</feature>
<dbReference type="Pfam" id="PF03451">
    <property type="entry name" value="HELP"/>
    <property type="match status" value="1"/>
</dbReference>
<dbReference type="AlphaFoldDB" id="A0AAV2JPI1"/>
<evidence type="ECO:0000259" key="5">
    <source>
        <dbReference type="Pfam" id="PF23409"/>
    </source>
</evidence>
<feature type="compositionally biased region" description="Basic and acidic residues" evidence="4">
    <location>
        <begin position="551"/>
        <end position="563"/>
    </location>
</feature>
<feature type="repeat" description="WD" evidence="3">
    <location>
        <begin position="231"/>
        <end position="263"/>
    </location>
</feature>
<feature type="region of interest" description="Disordered" evidence="4">
    <location>
        <begin position="551"/>
        <end position="573"/>
    </location>
</feature>
<dbReference type="PROSITE" id="PS50082">
    <property type="entry name" value="WD_REPEATS_2"/>
    <property type="match status" value="4"/>
</dbReference>
<dbReference type="InterPro" id="IPR036322">
    <property type="entry name" value="WD40_repeat_dom_sf"/>
</dbReference>
<feature type="region of interest" description="Disordered" evidence="4">
    <location>
        <begin position="503"/>
        <end position="529"/>
    </location>
</feature>
<dbReference type="FunFam" id="2.130.10.10:FF:000040">
    <property type="entry name" value="echinoderm microtubule-associated protein-like 6 isoform X1"/>
    <property type="match status" value="1"/>
</dbReference>
<evidence type="ECO:0000256" key="1">
    <source>
        <dbReference type="ARBA" id="ARBA00022574"/>
    </source>
</evidence>
<keyword evidence="1 3" id="KW-0853">WD repeat</keyword>
<dbReference type="Proteomes" id="UP001497482">
    <property type="component" value="Chromosome 13"/>
</dbReference>
<proteinExistence type="predicted"/>
<keyword evidence="8" id="KW-1185">Reference proteome</keyword>
<dbReference type="InterPro" id="IPR015943">
    <property type="entry name" value="WD40/YVTN_repeat-like_dom_sf"/>
</dbReference>
<evidence type="ECO:0008006" key="9">
    <source>
        <dbReference type="Google" id="ProtNLM"/>
    </source>
</evidence>